<comment type="similarity">
    <text evidence="1">Belongs to the peptidase C48 family.</text>
</comment>
<name>A0AAD4PAP6_PERFH</name>
<evidence type="ECO:0000256" key="5">
    <source>
        <dbReference type="ARBA" id="ARBA00022807"/>
    </source>
</evidence>
<gene>
    <name evidence="8" type="ORF">C2S53_012802</name>
</gene>
<evidence type="ECO:0000259" key="7">
    <source>
        <dbReference type="PROSITE" id="PS50600"/>
    </source>
</evidence>
<keyword evidence="2" id="KW-0645">Protease</keyword>
<dbReference type="Gene3D" id="3.40.395.10">
    <property type="entry name" value="Adenoviral Proteinase, Chain A"/>
    <property type="match status" value="1"/>
</dbReference>
<sequence>MGALTSNRKRGDDYIKTLSFSTPFDQSCAHISKKPKLSLAMIQTTPETNRASASSNSVVSRIAQYPDRKPGLPREVHAPVRNLRFGSSASAKNSETTASSRETPADKMGAFGFFWRRLTCDKFKTYDKVKNAAFRSLRYVGLGKQKEEEEVIDLDSDDEDCRIVSNDSSIEEVEIVDSVRRWKGGRGAVESSQEPNARTTEKGVRSLDSSVVTDVSNATTKVDGMEKTGLLLLNPDDSGGPFYKTLHGRSKERDGKLARINFDIEIQEKRFQRLQLLRPTKIEEPIKKDVAEECFVPLTDEEKTEVSRSLSNSQRRKVLVSHANSCIDITGELLQCLKPGAWLNDEVINLYLELLKEREKREPQKFLKCHFFNTFFYKKLNSGQGGYNFQSVRRWTTQRKLGYSLLECDKIFVPIHKEVHWCLAVINKKDEKFQYLDSLGGVDNHVLNVLAKYLVDEAKDKCGTDLNVSSWEKEFVTELPEQLNGFDCGMFMIKYADFYSRDIGLCFSQDNMPYFRQRTAKEILKLRAD</sequence>
<dbReference type="GO" id="GO:0005634">
    <property type="term" value="C:nucleus"/>
    <property type="evidence" value="ECO:0007669"/>
    <property type="project" value="TreeGrafter"/>
</dbReference>
<proteinExistence type="inferred from homology"/>
<dbReference type="PROSITE" id="PS50600">
    <property type="entry name" value="ULP_PROTEASE"/>
    <property type="match status" value="1"/>
</dbReference>
<organism evidence="8 9">
    <name type="scientific">Perilla frutescens var. hirtella</name>
    <name type="common">Perilla citriodora</name>
    <name type="synonym">Perilla setoyensis</name>
    <dbReference type="NCBI Taxonomy" id="608512"/>
    <lineage>
        <taxon>Eukaryota</taxon>
        <taxon>Viridiplantae</taxon>
        <taxon>Streptophyta</taxon>
        <taxon>Embryophyta</taxon>
        <taxon>Tracheophyta</taxon>
        <taxon>Spermatophyta</taxon>
        <taxon>Magnoliopsida</taxon>
        <taxon>eudicotyledons</taxon>
        <taxon>Gunneridae</taxon>
        <taxon>Pentapetalae</taxon>
        <taxon>asterids</taxon>
        <taxon>lamiids</taxon>
        <taxon>Lamiales</taxon>
        <taxon>Lamiaceae</taxon>
        <taxon>Nepetoideae</taxon>
        <taxon>Elsholtzieae</taxon>
        <taxon>Perilla</taxon>
    </lineage>
</organism>
<evidence type="ECO:0000256" key="1">
    <source>
        <dbReference type="ARBA" id="ARBA00005234"/>
    </source>
</evidence>
<feature type="region of interest" description="Disordered" evidence="6">
    <location>
        <begin position="84"/>
        <end position="103"/>
    </location>
</feature>
<dbReference type="InterPro" id="IPR003653">
    <property type="entry name" value="Peptidase_C48_C"/>
</dbReference>
<comment type="caution">
    <text evidence="8">The sequence shown here is derived from an EMBL/GenBank/DDBJ whole genome shotgun (WGS) entry which is preliminary data.</text>
</comment>
<dbReference type="FunFam" id="3.40.395.10:FF:000005">
    <property type="entry name" value="Ubiquitin-like-specific protease ESD4"/>
    <property type="match status" value="1"/>
</dbReference>
<keyword evidence="4" id="KW-0378">Hydrolase</keyword>
<dbReference type="EMBL" id="SDAM02000081">
    <property type="protein sequence ID" value="KAH6831927.1"/>
    <property type="molecule type" value="Genomic_DNA"/>
</dbReference>
<evidence type="ECO:0000256" key="6">
    <source>
        <dbReference type="SAM" id="MobiDB-lite"/>
    </source>
</evidence>
<evidence type="ECO:0000256" key="3">
    <source>
        <dbReference type="ARBA" id="ARBA00022786"/>
    </source>
</evidence>
<reference evidence="8 9" key="1">
    <citation type="journal article" date="2021" name="Nat. Commun.">
        <title>Incipient diploidization of the medicinal plant Perilla within 10,000 years.</title>
        <authorList>
            <person name="Zhang Y."/>
            <person name="Shen Q."/>
            <person name="Leng L."/>
            <person name="Zhang D."/>
            <person name="Chen S."/>
            <person name="Shi Y."/>
            <person name="Ning Z."/>
            <person name="Chen S."/>
        </authorList>
    </citation>
    <scope>NUCLEOTIDE SEQUENCE [LARGE SCALE GENOMIC DNA]</scope>
    <source>
        <strain evidence="9">cv. PC099</strain>
    </source>
</reference>
<feature type="domain" description="Ubiquitin-like protease family profile" evidence="7">
    <location>
        <begin position="327"/>
        <end position="499"/>
    </location>
</feature>
<evidence type="ECO:0000313" key="8">
    <source>
        <dbReference type="EMBL" id="KAH6831927.1"/>
    </source>
</evidence>
<dbReference type="Proteomes" id="UP001190926">
    <property type="component" value="Unassembled WGS sequence"/>
</dbReference>
<dbReference type="InterPro" id="IPR038765">
    <property type="entry name" value="Papain-like_cys_pep_sf"/>
</dbReference>
<dbReference type="PANTHER" id="PTHR12606">
    <property type="entry name" value="SENTRIN/SUMO-SPECIFIC PROTEASE"/>
    <property type="match status" value="1"/>
</dbReference>
<dbReference type="Pfam" id="PF02902">
    <property type="entry name" value="Peptidase_C48"/>
    <property type="match status" value="1"/>
</dbReference>
<evidence type="ECO:0000313" key="9">
    <source>
        <dbReference type="Proteomes" id="UP001190926"/>
    </source>
</evidence>
<dbReference type="GO" id="GO:0006508">
    <property type="term" value="P:proteolysis"/>
    <property type="evidence" value="ECO:0007669"/>
    <property type="project" value="UniProtKB-KW"/>
</dbReference>
<keyword evidence="5" id="KW-0788">Thiol protease</keyword>
<dbReference type="AlphaFoldDB" id="A0AAD4PAP6"/>
<evidence type="ECO:0000256" key="4">
    <source>
        <dbReference type="ARBA" id="ARBA00022801"/>
    </source>
</evidence>
<accession>A0AAD4PAP6</accession>
<dbReference type="GO" id="GO:0016929">
    <property type="term" value="F:deSUMOylase activity"/>
    <property type="evidence" value="ECO:0007669"/>
    <property type="project" value="TreeGrafter"/>
</dbReference>
<keyword evidence="3" id="KW-0833">Ubl conjugation pathway</keyword>
<keyword evidence="9" id="KW-1185">Reference proteome</keyword>
<dbReference type="SUPFAM" id="SSF54001">
    <property type="entry name" value="Cysteine proteinases"/>
    <property type="match status" value="1"/>
</dbReference>
<evidence type="ECO:0000256" key="2">
    <source>
        <dbReference type="ARBA" id="ARBA00022670"/>
    </source>
</evidence>
<feature type="compositionally biased region" description="Polar residues" evidence="6">
    <location>
        <begin position="85"/>
        <end position="102"/>
    </location>
</feature>
<dbReference type="PANTHER" id="PTHR12606:SF1">
    <property type="entry name" value="UBIQUITIN-LIKE-SPECIFIC PROTEASE 1A"/>
    <property type="match status" value="1"/>
</dbReference>
<protein>
    <recommendedName>
        <fullName evidence="7">Ubiquitin-like protease family profile domain-containing protein</fullName>
    </recommendedName>
</protein>
<dbReference type="GO" id="GO:0016926">
    <property type="term" value="P:protein desumoylation"/>
    <property type="evidence" value="ECO:0007669"/>
    <property type="project" value="TreeGrafter"/>
</dbReference>